<name>A0ABP7T963_9BACT</name>
<dbReference type="RefSeq" id="WP_345049532.1">
    <property type="nucleotide sequence ID" value="NZ_BAABDK010000001.1"/>
</dbReference>
<dbReference type="InterPro" id="IPR011032">
    <property type="entry name" value="GroES-like_sf"/>
</dbReference>
<dbReference type="PANTHER" id="PTHR11695">
    <property type="entry name" value="ALCOHOL DEHYDROGENASE RELATED"/>
    <property type="match status" value="1"/>
</dbReference>
<accession>A0ABP7T963</accession>
<dbReference type="InterPro" id="IPR002364">
    <property type="entry name" value="Quin_OxRdtase/zeta-crystal_CS"/>
</dbReference>
<dbReference type="Gene3D" id="3.90.180.10">
    <property type="entry name" value="Medium-chain alcohol dehydrogenases, catalytic domain"/>
    <property type="match status" value="1"/>
</dbReference>
<evidence type="ECO:0000313" key="4">
    <source>
        <dbReference type="Proteomes" id="UP001501469"/>
    </source>
</evidence>
<dbReference type="EMBL" id="BAABDK010000001">
    <property type="protein sequence ID" value="GAA4022906.1"/>
    <property type="molecule type" value="Genomic_DNA"/>
</dbReference>
<dbReference type="Pfam" id="PF08240">
    <property type="entry name" value="ADH_N"/>
    <property type="match status" value="1"/>
</dbReference>
<keyword evidence="1" id="KW-0560">Oxidoreductase</keyword>
<dbReference type="SMART" id="SM00829">
    <property type="entry name" value="PKS_ER"/>
    <property type="match status" value="1"/>
</dbReference>
<dbReference type="Gene3D" id="3.40.50.720">
    <property type="entry name" value="NAD(P)-binding Rossmann-like Domain"/>
    <property type="match status" value="1"/>
</dbReference>
<sequence length="333" mass="35985">MKAFVLGRYGSNQQITLAEMPEPLVKEDEVLIQVRAASINPVDFKIRDGQLKQVLPLRFPHIMGNDAAGVVARVGTRVTQFKPGDEVFARVDTDRMGAFAEYVAVNAAAVAPKPASCSMEEAAALPLVGLTAWQALLDLGKLQPGQRVLIHAGSGGVGTIAIQLAKHLEAFVATTTSTANVEWVKKLGADLVIDYKKASFENMLNGYDLVLDTLGGEALEKSFQVLKAGGKVISVSGPPDPQFAKHQGMNWLLQQVMGVLSFRVRRLAKKHQATYSFMFMHPDGAQLRELGALVDVGIIRPVVDQAFPFEAANAALQYVERGRAKGKVVVRIA</sequence>
<gene>
    <name evidence="3" type="ORF">GCM10022409_03400</name>
</gene>
<protein>
    <submittedName>
        <fullName evidence="3">NADP-dependent oxidoreductase</fullName>
    </submittedName>
</protein>
<dbReference type="CDD" id="cd05289">
    <property type="entry name" value="MDR_like_2"/>
    <property type="match status" value="1"/>
</dbReference>
<proteinExistence type="predicted"/>
<dbReference type="PANTHER" id="PTHR11695:SF294">
    <property type="entry name" value="RETICULON-4-INTERACTING PROTEIN 1, MITOCHONDRIAL"/>
    <property type="match status" value="1"/>
</dbReference>
<dbReference type="InterPro" id="IPR020843">
    <property type="entry name" value="ER"/>
</dbReference>
<dbReference type="Proteomes" id="UP001501469">
    <property type="component" value="Unassembled WGS sequence"/>
</dbReference>
<dbReference type="SUPFAM" id="SSF51735">
    <property type="entry name" value="NAD(P)-binding Rossmann-fold domains"/>
    <property type="match status" value="1"/>
</dbReference>
<feature type="domain" description="Enoyl reductase (ER)" evidence="2">
    <location>
        <begin position="10"/>
        <end position="330"/>
    </location>
</feature>
<evidence type="ECO:0000313" key="3">
    <source>
        <dbReference type="EMBL" id="GAA4022906.1"/>
    </source>
</evidence>
<comment type="caution">
    <text evidence="3">The sequence shown here is derived from an EMBL/GenBank/DDBJ whole genome shotgun (WGS) entry which is preliminary data.</text>
</comment>
<dbReference type="PROSITE" id="PS01162">
    <property type="entry name" value="QOR_ZETA_CRYSTAL"/>
    <property type="match status" value="1"/>
</dbReference>
<keyword evidence="4" id="KW-1185">Reference proteome</keyword>
<evidence type="ECO:0000256" key="1">
    <source>
        <dbReference type="ARBA" id="ARBA00023002"/>
    </source>
</evidence>
<dbReference type="SUPFAM" id="SSF50129">
    <property type="entry name" value="GroES-like"/>
    <property type="match status" value="1"/>
</dbReference>
<dbReference type="InterPro" id="IPR036291">
    <property type="entry name" value="NAD(P)-bd_dom_sf"/>
</dbReference>
<reference evidence="4" key="1">
    <citation type="journal article" date="2019" name="Int. J. Syst. Evol. Microbiol.">
        <title>The Global Catalogue of Microorganisms (GCM) 10K type strain sequencing project: providing services to taxonomists for standard genome sequencing and annotation.</title>
        <authorList>
            <consortium name="The Broad Institute Genomics Platform"/>
            <consortium name="The Broad Institute Genome Sequencing Center for Infectious Disease"/>
            <person name="Wu L."/>
            <person name="Ma J."/>
        </authorList>
    </citation>
    <scope>NUCLEOTIDE SEQUENCE [LARGE SCALE GENOMIC DNA]</scope>
    <source>
        <strain evidence="4">JCM 17225</strain>
    </source>
</reference>
<dbReference type="InterPro" id="IPR013154">
    <property type="entry name" value="ADH-like_N"/>
</dbReference>
<evidence type="ECO:0000259" key="2">
    <source>
        <dbReference type="SMART" id="SM00829"/>
    </source>
</evidence>
<dbReference type="InterPro" id="IPR050700">
    <property type="entry name" value="YIM1/Zinc_Alcohol_DH_Fams"/>
</dbReference>
<dbReference type="Pfam" id="PF13602">
    <property type="entry name" value="ADH_zinc_N_2"/>
    <property type="match status" value="1"/>
</dbReference>
<organism evidence="3 4">
    <name type="scientific">Hymenobacter glaciei</name>
    <dbReference type="NCBI Taxonomy" id="877209"/>
    <lineage>
        <taxon>Bacteria</taxon>
        <taxon>Pseudomonadati</taxon>
        <taxon>Bacteroidota</taxon>
        <taxon>Cytophagia</taxon>
        <taxon>Cytophagales</taxon>
        <taxon>Hymenobacteraceae</taxon>
        <taxon>Hymenobacter</taxon>
    </lineage>
</organism>